<dbReference type="Pfam" id="PF01636">
    <property type="entry name" value="APH"/>
    <property type="match status" value="1"/>
</dbReference>
<dbReference type="InterPro" id="IPR011009">
    <property type="entry name" value="Kinase-like_dom_sf"/>
</dbReference>
<organism evidence="2 3">
    <name type="scientific">candidate division WWE3 bacterium CG06_land_8_20_14_3_00_42_16</name>
    <dbReference type="NCBI Taxonomy" id="1975083"/>
    <lineage>
        <taxon>Bacteria</taxon>
        <taxon>Katanobacteria</taxon>
    </lineage>
</organism>
<dbReference type="EMBL" id="PEWD01000080">
    <property type="protein sequence ID" value="PIU68349.1"/>
    <property type="molecule type" value="Genomic_DNA"/>
</dbReference>
<evidence type="ECO:0000313" key="3">
    <source>
        <dbReference type="Proteomes" id="UP000229916"/>
    </source>
</evidence>
<dbReference type="Proteomes" id="UP000229916">
    <property type="component" value="Unassembled WGS sequence"/>
</dbReference>
<reference evidence="3" key="1">
    <citation type="submission" date="2017-09" db="EMBL/GenBank/DDBJ databases">
        <title>Depth-based differentiation of microbial function through sediment-hosted aquifers and enrichment of novel symbionts in the deep terrestrial subsurface.</title>
        <authorList>
            <person name="Probst A.J."/>
            <person name="Ladd B."/>
            <person name="Jarett J.K."/>
            <person name="Geller-Mcgrath D.E."/>
            <person name="Sieber C.M.K."/>
            <person name="Emerson J.B."/>
            <person name="Anantharaman K."/>
            <person name="Thomas B.C."/>
            <person name="Malmstrom R."/>
            <person name="Stieglmeier M."/>
            <person name="Klingl A."/>
            <person name="Woyke T."/>
            <person name="Ryan C.M."/>
            <person name="Banfield J.F."/>
        </authorList>
    </citation>
    <scope>NUCLEOTIDE SEQUENCE [LARGE SCALE GENOMIC DNA]</scope>
</reference>
<evidence type="ECO:0000313" key="2">
    <source>
        <dbReference type="EMBL" id="PIU68349.1"/>
    </source>
</evidence>
<dbReference type="Gene3D" id="3.90.1200.10">
    <property type="match status" value="1"/>
</dbReference>
<feature type="domain" description="Aminoglycoside phosphotransferase" evidence="1">
    <location>
        <begin position="123"/>
        <end position="276"/>
    </location>
</feature>
<accession>A0A2M7ALR3</accession>
<evidence type="ECO:0000259" key="1">
    <source>
        <dbReference type="Pfam" id="PF01636"/>
    </source>
</evidence>
<gene>
    <name evidence="2" type="ORF">COS81_04275</name>
</gene>
<dbReference type="SUPFAM" id="SSF56112">
    <property type="entry name" value="Protein kinase-like (PK-like)"/>
    <property type="match status" value="1"/>
</dbReference>
<protein>
    <recommendedName>
        <fullName evidence="1">Aminoglycoside phosphotransferase domain-containing protein</fullName>
    </recommendedName>
</protein>
<dbReference type="InterPro" id="IPR002575">
    <property type="entry name" value="Aminoglycoside_PTrfase"/>
</dbReference>
<proteinExistence type="predicted"/>
<comment type="caution">
    <text evidence="2">The sequence shown here is derived from an EMBL/GenBank/DDBJ whole genome shotgun (WGS) entry which is preliminary data.</text>
</comment>
<dbReference type="AlphaFoldDB" id="A0A2M7ALR3"/>
<name>A0A2M7ALR3_UNCKA</name>
<sequence length="381" mass="44216">MKKEVNKMASFGASFIKQIFPIFSAKEKAEEYLSAKLKQEINVDQIKVSFSVDSQIVGFRYKLGKVIEVYGKPSERLHLKTGFKDSLFLEAEYLILDYLYRKVWVDNKIIVPQPLFYDRKLGCFVRNAIAGENLASIILRKNSLTKTKSDDSLHLLLAALREVNWQKMPIKPPYFLKNRLNEMATELVPLIKLAKWKILDLKNLEFDLAEFIGLATDILERLGNLKLRESEMSFCHGDLHHQNILCQMGKVGLIDFDKAGIFSSLYDLGSYLFYLDYKFNRVFDRKTLMDHKQKMISFFLTEKPSEKKRIGEINLFQAEIALRIALSLMVEVVMSNDSQRPEITQRTETLYLLAEKIGRCLKNQEPDLEVYRYFDPGFAAE</sequence>